<dbReference type="Proteomes" id="UP001057455">
    <property type="component" value="Unassembled WGS sequence"/>
</dbReference>
<dbReference type="GO" id="GO:0005874">
    <property type="term" value="C:microtubule"/>
    <property type="evidence" value="ECO:0007669"/>
    <property type="project" value="UniProtKB-KW"/>
</dbReference>
<dbReference type="FunFam" id="3.30.740.10:FF:000005">
    <property type="entry name" value="Dynein light chain"/>
    <property type="match status" value="1"/>
</dbReference>
<keyword evidence="7" id="KW-0509">mRNA transport</keyword>
<keyword evidence="6" id="KW-0493">Microtubule</keyword>
<evidence type="ECO:0000256" key="6">
    <source>
        <dbReference type="ARBA" id="ARBA00022701"/>
    </source>
</evidence>
<dbReference type="GO" id="GO:0015031">
    <property type="term" value="P:protein transport"/>
    <property type="evidence" value="ECO:0007669"/>
    <property type="project" value="UniProtKB-KW"/>
</dbReference>
<protein>
    <recommendedName>
        <fullName evidence="3">Dynein light chain 1, cytoplasmic</fullName>
    </recommendedName>
</protein>
<comment type="caution">
    <text evidence="11">The sequence shown here is derived from an EMBL/GenBank/DDBJ whole genome shotgun (WGS) entry which is preliminary data.</text>
</comment>
<keyword evidence="12" id="KW-1185">Reference proteome</keyword>
<proteinExistence type="predicted"/>
<dbReference type="InterPro" id="IPR001372">
    <property type="entry name" value="Dynein_light_chain_typ-1/2"/>
</dbReference>
<evidence type="ECO:0000256" key="8">
    <source>
        <dbReference type="ARBA" id="ARBA00022927"/>
    </source>
</evidence>
<evidence type="ECO:0000256" key="3">
    <source>
        <dbReference type="ARBA" id="ARBA00015062"/>
    </source>
</evidence>
<organism evidence="11 12">
    <name type="scientific">Babesia ovis</name>
    <dbReference type="NCBI Taxonomy" id="5869"/>
    <lineage>
        <taxon>Eukaryota</taxon>
        <taxon>Sar</taxon>
        <taxon>Alveolata</taxon>
        <taxon>Apicomplexa</taxon>
        <taxon>Aconoidasida</taxon>
        <taxon>Piroplasmida</taxon>
        <taxon>Babesiidae</taxon>
        <taxon>Babesia</taxon>
    </lineage>
</organism>
<dbReference type="Pfam" id="PF01221">
    <property type="entry name" value="Dynein_light"/>
    <property type="match status" value="1"/>
</dbReference>
<dbReference type="InterPro" id="IPR037177">
    <property type="entry name" value="DLC_sf"/>
</dbReference>
<evidence type="ECO:0000313" key="12">
    <source>
        <dbReference type="Proteomes" id="UP001057455"/>
    </source>
</evidence>
<keyword evidence="9" id="KW-0206">Cytoskeleton</keyword>
<sequence>MVENDTAAGTRPETVVKHVDMDEPTRKLALELAAEAMEKFKIEKDIAAYIKKEFDKRFEPTWHCVVGRNFGSVPFLGRAHLKLGVDVVKDALCDGPYEHTVDSGSGDWGLDSVSDPVLKDGNQVLEHSNDSGLNDLLDVLVDTGLKEHGVGLVGLNQSPLDVRNNQLNEVVDLTGQIVLDQVTELCETLYAVKGKNSSTWK</sequence>
<accession>A0A9W5WU86</accession>
<dbReference type="SUPFAM" id="SSF54648">
    <property type="entry name" value="DLC"/>
    <property type="match status" value="1"/>
</dbReference>
<dbReference type="PANTHER" id="PTHR11886:SF35">
    <property type="entry name" value="DYNEIN LIGHT CHAIN"/>
    <property type="match status" value="1"/>
</dbReference>
<dbReference type="SMART" id="SM01375">
    <property type="entry name" value="Dynein_light"/>
    <property type="match status" value="1"/>
</dbReference>
<evidence type="ECO:0000256" key="10">
    <source>
        <dbReference type="ARBA" id="ARBA00023242"/>
    </source>
</evidence>
<dbReference type="OrthoDB" id="10033309at2759"/>
<dbReference type="EMBL" id="BLIY01000007">
    <property type="protein sequence ID" value="GFE53715.1"/>
    <property type="molecule type" value="Genomic_DNA"/>
</dbReference>
<evidence type="ECO:0000313" key="11">
    <source>
        <dbReference type="EMBL" id="GFE53715.1"/>
    </source>
</evidence>
<evidence type="ECO:0000256" key="5">
    <source>
        <dbReference type="ARBA" id="ARBA00022490"/>
    </source>
</evidence>
<dbReference type="GO" id="GO:0005634">
    <property type="term" value="C:nucleus"/>
    <property type="evidence" value="ECO:0007669"/>
    <property type="project" value="UniProtKB-SubCell"/>
</dbReference>
<dbReference type="GO" id="GO:0051028">
    <property type="term" value="P:mRNA transport"/>
    <property type="evidence" value="ECO:0007669"/>
    <property type="project" value="UniProtKB-KW"/>
</dbReference>
<dbReference type="GO" id="GO:0007017">
    <property type="term" value="P:microtubule-based process"/>
    <property type="evidence" value="ECO:0007669"/>
    <property type="project" value="InterPro"/>
</dbReference>
<evidence type="ECO:0000256" key="1">
    <source>
        <dbReference type="ARBA" id="ARBA00004123"/>
    </source>
</evidence>
<gene>
    <name evidence="11" type="ORF">BaOVIS_011190</name>
</gene>
<keyword evidence="5" id="KW-0963">Cytoplasm</keyword>
<dbReference type="Gene3D" id="3.30.740.10">
    <property type="entry name" value="Protein Inhibitor Of Neuronal Nitric Oxide Synthase"/>
    <property type="match status" value="1"/>
</dbReference>
<dbReference type="GO" id="GO:0005868">
    <property type="term" value="C:cytoplasmic dynein complex"/>
    <property type="evidence" value="ECO:0007669"/>
    <property type="project" value="TreeGrafter"/>
</dbReference>
<keyword evidence="10" id="KW-0539">Nucleus</keyword>
<dbReference type="AlphaFoldDB" id="A0A9W5WU86"/>
<comment type="subcellular location">
    <subcellularLocation>
        <location evidence="2">Cytoplasm</location>
        <location evidence="2">Cytoskeleton</location>
    </subcellularLocation>
    <subcellularLocation>
        <location evidence="1">Nucleus</location>
    </subcellularLocation>
</comment>
<name>A0A9W5WU86_BABOV</name>
<evidence type="ECO:0000256" key="7">
    <source>
        <dbReference type="ARBA" id="ARBA00022816"/>
    </source>
</evidence>
<reference evidence="11" key="1">
    <citation type="submission" date="2019-12" db="EMBL/GenBank/DDBJ databases">
        <title>Genome sequence of Babesia ovis.</title>
        <authorList>
            <person name="Yamagishi J."/>
            <person name="Sevinc F."/>
            <person name="Xuan X."/>
        </authorList>
    </citation>
    <scope>NUCLEOTIDE SEQUENCE</scope>
    <source>
        <strain evidence="11">Selcuk</strain>
    </source>
</reference>
<dbReference type="GO" id="GO:0045505">
    <property type="term" value="F:dynein intermediate chain binding"/>
    <property type="evidence" value="ECO:0007669"/>
    <property type="project" value="TreeGrafter"/>
</dbReference>
<keyword evidence="8" id="KW-0653">Protein transport</keyword>
<dbReference type="PANTHER" id="PTHR11886">
    <property type="entry name" value="DYNEIN LIGHT CHAIN"/>
    <property type="match status" value="1"/>
</dbReference>
<evidence type="ECO:0000256" key="4">
    <source>
        <dbReference type="ARBA" id="ARBA00022448"/>
    </source>
</evidence>
<evidence type="ECO:0000256" key="2">
    <source>
        <dbReference type="ARBA" id="ARBA00004245"/>
    </source>
</evidence>
<evidence type="ECO:0000256" key="9">
    <source>
        <dbReference type="ARBA" id="ARBA00023212"/>
    </source>
</evidence>
<keyword evidence="4" id="KW-0813">Transport</keyword>